<evidence type="ECO:0000313" key="1">
    <source>
        <dbReference type="EMBL" id="KAA3469845.1"/>
    </source>
</evidence>
<organism evidence="1 2">
    <name type="scientific">Gossypium australe</name>
    <dbReference type="NCBI Taxonomy" id="47621"/>
    <lineage>
        <taxon>Eukaryota</taxon>
        <taxon>Viridiplantae</taxon>
        <taxon>Streptophyta</taxon>
        <taxon>Embryophyta</taxon>
        <taxon>Tracheophyta</taxon>
        <taxon>Spermatophyta</taxon>
        <taxon>Magnoliopsida</taxon>
        <taxon>eudicotyledons</taxon>
        <taxon>Gunneridae</taxon>
        <taxon>Pentapetalae</taxon>
        <taxon>rosids</taxon>
        <taxon>malvids</taxon>
        <taxon>Malvales</taxon>
        <taxon>Malvaceae</taxon>
        <taxon>Malvoideae</taxon>
        <taxon>Gossypium</taxon>
    </lineage>
</organism>
<dbReference type="AlphaFoldDB" id="A0A5B6VLB0"/>
<sequence length="84" mass="9344">MKPDRRSSGGYRPTRAMCATHLRGQWPKARNLTSLVRIKKVIDGESGDDGDSGMNQGTIEGRIRLRREGWGTVARRLGFCHCGT</sequence>
<dbReference type="Proteomes" id="UP000325315">
    <property type="component" value="Unassembled WGS sequence"/>
</dbReference>
<proteinExistence type="predicted"/>
<keyword evidence="2" id="KW-1185">Reference proteome</keyword>
<comment type="caution">
    <text evidence="1">The sequence shown here is derived from an EMBL/GenBank/DDBJ whole genome shotgun (WGS) entry which is preliminary data.</text>
</comment>
<reference evidence="2" key="1">
    <citation type="journal article" date="2019" name="Plant Biotechnol. J.">
        <title>Genome sequencing of the Australian wild diploid species Gossypium australe highlights disease resistance and delayed gland morphogenesis.</title>
        <authorList>
            <person name="Cai Y."/>
            <person name="Cai X."/>
            <person name="Wang Q."/>
            <person name="Wang P."/>
            <person name="Zhang Y."/>
            <person name="Cai C."/>
            <person name="Xu Y."/>
            <person name="Wang K."/>
            <person name="Zhou Z."/>
            <person name="Wang C."/>
            <person name="Geng S."/>
            <person name="Li B."/>
            <person name="Dong Q."/>
            <person name="Hou Y."/>
            <person name="Wang H."/>
            <person name="Ai P."/>
            <person name="Liu Z."/>
            <person name="Yi F."/>
            <person name="Sun M."/>
            <person name="An G."/>
            <person name="Cheng J."/>
            <person name="Zhang Y."/>
            <person name="Shi Q."/>
            <person name="Xie Y."/>
            <person name="Shi X."/>
            <person name="Chang Y."/>
            <person name="Huang F."/>
            <person name="Chen Y."/>
            <person name="Hong S."/>
            <person name="Mi L."/>
            <person name="Sun Q."/>
            <person name="Zhang L."/>
            <person name="Zhou B."/>
            <person name="Peng R."/>
            <person name="Zhang X."/>
            <person name="Liu F."/>
        </authorList>
    </citation>
    <scope>NUCLEOTIDE SEQUENCE [LARGE SCALE GENOMIC DNA]</scope>
    <source>
        <strain evidence="2">cv. PA1801</strain>
    </source>
</reference>
<gene>
    <name evidence="1" type="ORF">EPI10_015597</name>
</gene>
<name>A0A5B6VLB0_9ROSI</name>
<protein>
    <submittedName>
        <fullName evidence="1">Uncharacterized protein</fullName>
    </submittedName>
</protein>
<accession>A0A5B6VLB0</accession>
<dbReference type="EMBL" id="SMMG02000006">
    <property type="protein sequence ID" value="KAA3469845.1"/>
    <property type="molecule type" value="Genomic_DNA"/>
</dbReference>
<evidence type="ECO:0000313" key="2">
    <source>
        <dbReference type="Proteomes" id="UP000325315"/>
    </source>
</evidence>